<dbReference type="Pfam" id="PF09830">
    <property type="entry name" value="ATP_transf"/>
    <property type="match status" value="1"/>
</dbReference>
<organism evidence="4 5">
    <name type="scientific">Capronia epimyces CBS 606.96</name>
    <dbReference type="NCBI Taxonomy" id="1182542"/>
    <lineage>
        <taxon>Eukaryota</taxon>
        <taxon>Fungi</taxon>
        <taxon>Dikarya</taxon>
        <taxon>Ascomycota</taxon>
        <taxon>Pezizomycotina</taxon>
        <taxon>Eurotiomycetes</taxon>
        <taxon>Chaetothyriomycetidae</taxon>
        <taxon>Chaetothyriales</taxon>
        <taxon>Herpotrichiellaceae</taxon>
        <taxon>Capronia</taxon>
    </lineage>
</organism>
<dbReference type="PANTHER" id="PTHR38420:SF1">
    <property type="entry name" value="PUTATIVE (AFU_ORTHOLOGUE AFUA_5G14690)-RELATED"/>
    <property type="match status" value="1"/>
</dbReference>
<evidence type="ECO:0000256" key="1">
    <source>
        <dbReference type="SAM" id="MobiDB-lite"/>
    </source>
</evidence>
<dbReference type="AlphaFoldDB" id="W9YR73"/>
<dbReference type="Gene3D" id="3.30.428.70">
    <property type="match status" value="1"/>
</dbReference>
<sequence length="307" mass="34011">MSRELDYDGLLSRFDSLVASGVVSHQVSRETEVEDNGVKFKYEITESLTGKPAAGQALASPKQAPTHNAVSRPETFGPGSDIANVHPDLLITTIHDTHLLVVNKFSVFRPHLLLLTVDSYQRQPEPLSQADLEAAWKLLTETDGRFYVIFNCGLAAGASRSHKHMQAIPHPDALQPSACGWRLFPDYDPPLPPHSIPFVHFIHRFDNHVVSGPELFDVYLRLLGDCRRALTIPDEQAECPHNVVLTEKWIVTIPRSKENVGGTTANSAGMMGSVWLRDEQQLEQWKAQGPAWVLSQLGSPNEKPSCS</sequence>
<evidence type="ECO:0000313" key="5">
    <source>
        <dbReference type="Proteomes" id="UP000019478"/>
    </source>
</evidence>
<dbReference type="RefSeq" id="XP_007729065.1">
    <property type="nucleotide sequence ID" value="XM_007730875.1"/>
</dbReference>
<protein>
    <submittedName>
        <fullName evidence="4">Uncharacterized protein</fullName>
    </submittedName>
</protein>
<dbReference type="Pfam" id="PF19327">
    <property type="entry name" value="Ap4A_phos_N"/>
    <property type="match status" value="1"/>
</dbReference>
<comment type="caution">
    <text evidence="4">The sequence shown here is derived from an EMBL/GenBank/DDBJ whole genome shotgun (WGS) entry which is preliminary data.</text>
</comment>
<dbReference type="eggNOG" id="ENOG502QRAQ">
    <property type="taxonomic scope" value="Eukaryota"/>
</dbReference>
<dbReference type="HOGENOM" id="CLU_049915_0_0_1"/>
<evidence type="ECO:0000259" key="2">
    <source>
        <dbReference type="Pfam" id="PF09830"/>
    </source>
</evidence>
<proteinExistence type="predicted"/>
<evidence type="ECO:0000313" key="4">
    <source>
        <dbReference type="EMBL" id="EXJ92175.1"/>
    </source>
</evidence>
<dbReference type="PANTHER" id="PTHR38420">
    <property type="entry name" value="AP-4-A PHOSPHORYLASE II"/>
    <property type="match status" value="1"/>
</dbReference>
<feature type="domain" description="ATP adenylyltransferase C-terminal" evidence="2">
    <location>
        <begin position="195"/>
        <end position="300"/>
    </location>
</feature>
<dbReference type="GO" id="GO:0005524">
    <property type="term" value="F:ATP binding"/>
    <property type="evidence" value="ECO:0007669"/>
    <property type="project" value="InterPro"/>
</dbReference>
<dbReference type="STRING" id="1182542.W9YR73"/>
<dbReference type="OrthoDB" id="10267950at2759"/>
<dbReference type="GO" id="GO:0003877">
    <property type="term" value="F:ATP:ADP adenylyltransferase activity"/>
    <property type="evidence" value="ECO:0007669"/>
    <property type="project" value="InterPro"/>
</dbReference>
<dbReference type="GO" id="GO:0009117">
    <property type="term" value="P:nucleotide metabolic process"/>
    <property type="evidence" value="ECO:0007669"/>
    <property type="project" value="InterPro"/>
</dbReference>
<dbReference type="InterPro" id="IPR009163">
    <property type="entry name" value="Ap4A_phos1/2"/>
</dbReference>
<dbReference type="InterPro" id="IPR043171">
    <property type="entry name" value="Ap4A_phos1/2-like"/>
</dbReference>
<accession>W9YR73</accession>
<dbReference type="SUPFAM" id="SSF54197">
    <property type="entry name" value="HIT-like"/>
    <property type="match status" value="1"/>
</dbReference>
<dbReference type="InterPro" id="IPR036265">
    <property type="entry name" value="HIT-like_sf"/>
</dbReference>
<evidence type="ECO:0000259" key="3">
    <source>
        <dbReference type="Pfam" id="PF19327"/>
    </source>
</evidence>
<dbReference type="EMBL" id="AMGY01000001">
    <property type="protein sequence ID" value="EXJ92175.1"/>
    <property type="molecule type" value="Genomic_DNA"/>
</dbReference>
<gene>
    <name evidence="4" type="ORF">A1O3_00725</name>
</gene>
<keyword evidence="5" id="KW-1185">Reference proteome</keyword>
<dbReference type="InterPro" id="IPR045759">
    <property type="entry name" value="Ap4A_phos1/2_N"/>
</dbReference>
<dbReference type="Proteomes" id="UP000019478">
    <property type="component" value="Unassembled WGS sequence"/>
</dbReference>
<dbReference type="InterPro" id="IPR019200">
    <property type="entry name" value="ATP_adenylylTrfase_C"/>
</dbReference>
<name>W9YR73_9EURO</name>
<reference evidence="4 5" key="1">
    <citation type="submission" date="2013-03" db="EMBL/GenBank/DDBJ databases">
        <title>The Genome Sequence of Capronia epimyces CBS 606.96.</title>
        <authorList>
            <consortium name="The Broad Institute Genomics Platform"/>
            <person name="Cuomo C."/>
            <person name="de Hoog S."/>
            <person name="Gorbushina A."/>
            <person name="Walker B."/>
            <person name="Young S.K."/>
            <person name="Zeng Q."/>
            <person name="Gargeya S."/>
            <person name="Fitzgerald M."/>
            <person name="Haas B."/>
            <person name="Abouelleil A."/>
            <person name="Allen A.W."/>
            <person name="Alvarado L."/>
            <person name="Arachchi H.M."/>
            <person name="Berlin A.M."/>
            <person name="Chapman S.B."/>
            <person name="Gainer-Dewar J."/>
            <person name="Goldberg J."/>
            <person name="Griggs A."/>
            <person name="Gujja S."/>
            <person name="Hansen M."/>
            <person name="Howarth C."/>
            <person name="Imamovic A."/>
            <person name="Ireland A."/>
            <person name="Larimer J."/>
            <person name="McCowan C."/>
            <person name="Murphy C."/>
            <person name="Pearson M."/>
            <person name="Poon T.W."/>
            <person name="Priest M."/>
            <person name="Roberts A."/>
            <person name="Saif S."/>
            <person name="Shea T."/>
            <person name="Sisk P."/>
            <person name="Sykes S."/>
            <person name="Wortman J."/>
            <person name="Nusbaum C."/>
            <person name="Birren B."/>
        </authorList>
    </citation>
    <scope>NUCLEOTIDE SEQUENCE [LARGE SCALE GENOMIC DNA]</scope>
    <source>
        <strain evidence="4 5">CBS 606.96</strain>
    </source>
</reference>
<feature type="domain" description="Ap4A phosphorylase 1/2 N-terminal" evidence="3">
    <location>
        <begin position="27"/>
        <end position="171"/>
    </location>
</feature>
<dbReference type="GeneID" id="19164865"/>
<feature type="region of interest" description="Disordered" evidence="1">
    <location>
        <begin position="53"/>
        <end position="78"/>
    </location>
</feature>